<dbReference type="GO" id="GO:0006313">
    <property type="term" value="P:DNA transposition"/>
    <property type="evidence" value="ECO:0007669"/>
    <property type="project" value="InterPro"/>
</dbReference>
<keyword evidence="3" id="KW-1185">Reference proteome</keyword>
<dbReference type="Gene3D" id="3.30.420.10">
    <property type="entry name" value="Ribonuclease H-like superfamily/Ribonuclease H"/>
    <property type="match status" value="1"/>
</dbReference>
<dbReference type="AlphaFoldDB" id="A0A8X6S1W3"/>
<dbReference type="InterPro" id="IPR002492">
    <property type="entry name" value="Transposase_Tc1-like"/>
</dbReference>
<dbReference type="GO" id="GO:0015074">
    <property type="term" value="P:DNA integration"/>
    <property type="evidence" value="ECO:0007669"/>
    <property type="project" value="InterPro"/>
</dbReference>
<evidence type="ECO:0000313" key="3">
    <source>
        <dbReference type="Proteomes" id="UP000887159"/>
    </source>
</evidence>
<dbReference type="Proteomes" id="UP000887159">
    <property type="component" value="Unassembled WGS sequence"/>
</dbReference>
<reference evidence="2" key="1">
    <citation type="submission" date="2020-08" db="EMBL/GenBank/DDBJ databases">
        <title>Multicomponent nature underlies the extraordinary mechanical properties of spider dragline silk.</title>
        <authorList>
            <person name="Kono N."/>
            <person name="Nakamura H."/>
            <person name="Mori M."/>
            <person name="Yoshida Y."/>
            <person name="Ohtoshi R."/>
            <person name="Malay A.D."/>
            <person name="Moran D.A.P."/>
            <person name="Tomita M."/>
            <person name="Numata K."/>
            <person name="Arakawa K."/>
        </authorList>
    </citation>
    <scope>NUCLEOTIDE SEQUENCE</scope>
</reference>
<name>A0A8X6S1W3_TRICX</name>
<sequence length="153" mass="16950">MTSATNKAVTSAQNIANELLTSCNVAVSAQTVRNVLHSAGLKARTPRKKPYISEVNRKRRLEFAMKKNETVLEPKNVLPTLKHGGGNVMVWRYVAHNGADSVDGNEINNTAPAPTPSKMKNIMKSMCRYLDIYSNSEMNDKRDDIDESVGIRC</sequence>
<protein>
    <recommendedName>
        <fullName evidence="1">Transposase Tc1-like domain-containing protein</fullName>
    </recommendedName>
</protein>
<gene>
    <name evidence="2" type="ORF">TNCV_980651</name>
</gene>
<comment type="caution">
    <text evidence="2">The sequence shown here is derived from an EMBL/GenBank/DDBJ whole genome shotgun (WGS) entry which is preliminary data.</text>
</comment>
<dbReference type="EMBL" id="BMAU01021234">
    <property type="protein sequence ID" value="GFY03060.1"/>
    <property type="molecule type" value="Genomic_DNA"/>
</dbReference>
<organism evidence="2 3">
    <name type="scientific">Trichonephila clavipes</name>
    <name type="common">Golden silk orbweaver</name>
    <name type="synonym">Nephila clavipes</name>
    <dbReference type="NCBI Taxonomy" id="2585209"/>
    <lineage>
        <taxon>Eukaryota</taxon>
        <taxon>Metazoa</taxon>
        <taxon>Ecdysozoa</taxon>
        <taxon>Arthropoda</taxon>
        <taxon>Chelicerata</taxon>
        <taxon>Arachnida</taxon>
        <taxon>Araneae</taxon>
        <taxon>Araneomorphae</taxon>
        <taxon>Entelegynae</taxon>
        <taxon>Araneoidea</taxon>
        <taxon>Nephilidae</taxon>
        <taxon>Trichonephila</taxon>
    </lineage>
</organism>
<evidence type="ECO:0000259" key="1">
    <source>
        <dbReference type="Pfam" id="PF01498"/>
    </source>
</evidence>
<evidence type="ECO:0000313" key="2">
    <source>
        <dbReference type="EMBL" id="GFY03060.1"/>
    </source>
</evidence>
<accession>A0A8X6S1W3</accession>
<feature type="domain" description="Transposase Tc1-like" evidence="1">
    <location>
        <begin position="10"/>
        <end position="65"/>
    </location>
</feature>
<dbReference type="InterPro" id="IPR036397">
    <property type="entry name" value="RNaseH_sf"/>
</dbReference>
<dbReference type="Pfam" id="PF01498">
    <property type="entry name" value="HTH_Tnp_Tc3_2"/>
    <property type="match status" value="1"/>
</dbReference>
<proteinExistence type="predicted"/>
<dbReference type="GO" id="GO:0003677">
    <property type="term" value="F:DNA binding"/>
    <property type="evidence" value="ECO:0007669"/>
    <property type="project" value="InterPro"/>
</dbReference>